<dbReference type="Pfam" id="PF03399">
    <property type="entry name" value="SAC3_GANP"/>
    <property type="match status" value="1"/>
</dbReference>
<organism evidence="3 4">
    <name type="scientific">Coprinopsis cinerea (strain Okayama-7 / 130 / ATCC MYA-4618 / FGSC 9003)</name>
    <name type="common">Inky cap fungus</name>
    <name type="synonym">Hormographiella aspergillata</name>
    <dbReference type="NCBI Taxonomy" id="240176"/>
    <lineage>
        <taxon>Eukaryota</taxon>
        <taxon>Fungi</taxon>
        <taxon>Dikarya</taxon>
        <taxon>Basidiomycota</taxon>
        <taxon>Agaricomycotina</taxon>
        <taxon>Agaricomycetes</taxon>
        <taxon>Agaricomycetidae</taxon>
        <taxon>Agaricales</taxon>
        <taxon>Agaricineae</taxon>
        <taxon>Psathyrellaceae</taxon>
        <taxon>Coprinopsis</taxon>
    </lineage>
</organism>
<reference evidence="3 4" key="1">
    <citation type="journal article" date="2010" name="Proc. Natl. Acad. Sci. U.S.A.">
        <title>Insights into evolution of multicellular fungi from the assembled chromosomes of the mushroom Coprinopsis cinerea (Coprinus cinereus).</title>
        <authorList>
            <person name="Stajich J.E."/>
            <person name="Wilke S.K."/>
            <person name="Ahren D."/>
            <person name="Au C.H."/>
            <person name="Birren B.W."/>
            <person name="Borodovsky M."/>
            <person name="Burns C."/>
            <person name="Canback B."/>
            <person name="Casselton L.A."/>
            <person name="Cheng C.K."/>
            <person name="Deng J."/>
            <person name="Dietrich F.S."/>
            <person name="Fargo D.C."/>
            <person name="Farman M.L."/>
            <person name="Gathman A.C."/>
            <person name="Goldberg J."/>
            <person name="Guigo R."/>
            <person name="Hoegger P.J."/>
            <person name="Hooker J.B."/>
            <person name="Huggins A."/>
            <person name="James T.Y."/>
            <person name="Kamada T."/>
            <person name="Kilaru S."/>
            <person name="Kodira C."/>
            <person name="Kues U."/>
            <person name="Kupfer D."/>
            <person name="Kwan H.S."/>
            <person name="Lomsadze A."/>
            <person name="Li W."/>
            <person name="Lilly W.W."/>
            <person name="Ma L.J."/>
            <person name="Mackey A.J."/>
            <person name="Manning G."/>
            <person name="Martin F."/>
            <person name="Muraguchi H."/>
            <person name="Natvig D.O."/>
            <person name="Palmerini H."/>
            <person name="Ramesh M.A."/>
            <person name="Rehmeyer C.J."/>
            <person name="Roe B.A."/>
            <person name="Shenoy N."/>
            <person name="Stanke M."/>
            <person name="Ter-Hovhannisyan V."/>
            <person name="Tunlid A."/>
            <person name="Velagapudi R."/>
            <person name="Vision T.J."/>
            <person name="Zeng Q."/>
            <person name="Zolan M.E."/>
            <person name="Pukkila P.J."/>
        </authorList>
    </citation>
    <scope>NUCLEOTIDE SEQUENCE [LARGE SCALE GENOMIC DNA]</scope>
    <source>
        <strain evidence="4">Okayama-7 / 130 / ATCC MYA-4618 / FGSC 9003</strain>
    </source>
</reference>
<dbReference type="GO" id="GO:0006406">
    <property type="term" value="P:mRNA export from nucleus"/>
    <property type="evidence" value="ECO:0007669"/>
    <property type="project" value="TreeGrafter"/>
</dbReference>
<protein>
    <submittedName>
        <fullName evidence="3">Nuclear pore-associated protein</fullName>
    </submittedName>
</protein>
<feature type="region of interest" description="Disordered" evidence="1">
    <location>
        <begin position="862"/>
        <end position="904"/>
    </location>
</feature>
<feature type="compositionally biased region" description="Low complexity" evidence="1">
    <location>
        <begin position="1466"/>
        <end position="1495"/>
    </location>
</feature>
<dbReference type="EMBL" id="AACS02000013">
    <property type="protein sequence ID" value="EFI26573.1"/>
    <property type="molecule type" value="Genomic_DNA"/>
</dbReference>
<dbReference type="Proteomes" id="UP000001861">
    <property type="component" value="Unassembled WGS sequence"/>
</dbReference>
<accession>D6RQZ0</accession>
<feature type="region of interest" description="Disordered" evidence="1">
    <location>
        <begin position="1418"/>
        <end position="1513"/>
    </location>
</feature>
<dbReference type="OMA" id="RDQKERH"/>
<dbReference type="Gene3D" id="1.25.40.990">
    <property type="match status" value="1"/>
</dbReference>
<dbReference type="GeneID" id="9380118"/>
<evidence type="ECO:0000313" key="4">
    <source>
        <dbReference type="Proteomes" id="UP000001861"/>
    </source>
</evidence>
<feature type="region of interest" description="Disordered" evidence="1">
    <location>
        <begin position="561"/>
        <end position="587"/>
    </location>
</feature>
<sequence>MASLDTFTHSRGRGASPNHRGRPLSRNKQWVANPNPTSEVQGSSSESWERGGHHGGRGRGRGRGRVSPRGRGRGTFPNATLRNTNIRKSTSKSPPKRNEQLAPASIDPATGFHGLPIIFEPEFSTKEELENYYQELVVAREQERKRAIAEGKMDDPLVQKRLEDAITLVGTCPDMCPRFERYRRERESNLAEWETIPGTKRIDHQRAVKMYERGAGDKSLPSDVRPPHVLKKTLDYLFQDLLPRGGLERTAYFIRDRSRAVRNDFSLQHLTGPEAIEAHDRCVRFHILVIHFQRNAKGFSMQLEEQQLMNSLQSLKEFYEDQRGKYQSPTELEMRVYHRLIHMRDQVERPENIPDHIKQHPVFKYVTQFRRHVQKKSEPITKKSPLIVDDKAMDIFRQLVEVLRGEGNTVMIYLVACILEWLFGPETIDDIESIRGDLSLSDIIDGKSQTAEIQEVTSDVDFDSQMEDYTQDEEQEADVEPAPLLFPNVPTSAPAPSQPQPSVFGSSFTVPPSNQPIAPPPIPSQQNAFASLVAQPNVFGTTFGAPAPKSAFPAVPSVFGSLQSSTQSTSASTTSRSAPTPSVFGGSVFSTSKPAVVETALKASAPSNPTPPASVFSSTSPFAQPPPYGEPLPNVVFPSVASPAPISPQPPPLPQAPPVATATNEASSTTKPLPPSSPSTFLNPKATPFQPGLFNKQPRPKSPTTAPAEPQESVTSIAATAPAVTRANLSSSSSRTATPPPLKIDVDLKTPAPPPTQPALSSPIHPPPPPKFQPISLPSTPTSGAPPSAVPLHLKGHLSTPFASGPSSNTGPLSPLFVQQSSPFALSTASSSTSSSPLCSYPMPGAPVLARGTDIEAGWACLNEMGKGKEKEKEREPEPPQQQQQPQPKRPPERREPSSKDLAAMEGQALSFARRSQVVKSAFQVWSRKNAEKAAYLRAIKQADEYQERIRLERSLNGSARGGAGTPDRKRRMSESVTSEGGDTSMLSVSQLERRGGQSPQRKRARKRISSVYQERRTDDELFKRFKENHEDHQKRWAPGTFLSLLKAYVKETVRLENMPSTWQIWVSVNPEVSDGTAIWVERKFNIPESGEWLEDVAFTIPVTKTSSPSGEAHPGLVVFECTPIEGVDDEIERKYRVLDDCTRLRGIVDKFPSDRYYTPALLTFCWTSNPDSYSAPDLFEMIDKLVKEGRIKSHVSIPMNSNDKDADGQFKAALEKLDMDLEGELVKPLNMKGVLKHYLPTLNSFIDEWVGSCANGDHFNWKLYNLVVHAIVELLNTLGQQISVLCGLQADDFALPEYDDGAIDDSDSAYEVAEEWLTNISSKKDVSHIFNDLASHRNIEQDFPTRIFMEHLVQLWTELVFQASGDHPSSLSSSLNSSVAGHPATIYYVLAEDLETSFQEFEETFQPWRIKLSQRLNVTARREPKRSHSMGSNTSATASPELKRPRLSTPSINGDYSPFSSPMLNGNGNASLNSGSIGVEEPSPSPSLVSLPLSERTESVSGQSHGQVQKPKYTAASLRALTEDMRRKFMRTR</sequence>
<dbReference type="OrthoDB" id="264795at2759"/>
<feature type="region of interest" description="Disordered" evidence="1">
    <location>
        <begin position="957"/>
        <end position="1012"/>
    </location>
</feature>
<evidence type="ECO:0000256" key="1">
    <source>
        <dbReference type="SAM" id="MobiDB-lite"/>
    </source>
</evidence>
<feature type="region of interest" description="Disordered" evidence="1">
    <location>
        <begin position="489"/>
        <end position="521"/>
    </location>
</feature>
<dbReference type="InterPro" id="IPR005062">
    <property type="entry name" value="SAC3/GANP/THP3_conserved"/>
</dbReference>
<feature type="compositionally biased region" description="Polar residues" evidence="1">
    <location>
        <begin position="77"/>
        <end position="93"/>
    </location>
</feature>
<evidence type="ECO:0000313" key="3">
    <source>
        <dbReference type="EMBL" id="EFI26573.1"/>
    </source>
</evidence>
<feature type="region of interest" description="Disordered" evidence="1">
    <location>
        <begin position="603"/>
        <end position="627"/>
    </location>
</feature>
<keyword evidence="4" id="KW-1185">Reference proteome</keyword>
<dbReference type="InParanoid" id="D6RQZ0"/>
<feature type="compositionally biased region" description="Polar residues" evidence="1">
    <location>
        <begin position="975"/>
        <end position="991"/>
    </location>
</feature>
<gene>
    <name evidence="3" type="ORF">CC1G_15787</name>
</gene>
<feature type="region of interest" description="Disordered" evidence="1">
    <location>
        <begin position="1"/>
        <end position="112"/>
    </location>
</feature>
<dbReference type="eggNOG" id="KOG1860">
    <property type="taxonomic scope" value="Eukaryota"/>
</dbReference>
<feature type="domain" description="SAC3/GANP/THP3 conserved" evidence="2">
    <location>
        <begin position="175"/>
        <end position="423"/>
    </location>
</feature>
<feature type="compositionally biased region" description="Basic and acidic residues" evidence="1">
    <location>
        <begin position="866"/>
        <end position="878"/>
    </location>
</feature>
<dbReference type="STRING" id="240176.D6RQZ0"/>
<feature type="compositionally biased region" description="Polar residues" evidence="1">
    <location>
        <begin position="26"/>
        <end position="41"/>
    </location>
</feature>
<evidence type="ECO:0000259" key="2">
    <source>
        <dbReference type="Pfam" id="PF03399"/>
    </source>
</evidence>
<dbReference type="KEGG" id="cci:CC1G_15787"/>
<dbReference type="HOGENOM" id="CLU_252204_0_0_1"/>
<dbReference type="PANTHER" id="PTHR12436">
    <property type="entry name" value="80 KDA MCM3-ASSOCIATED PROTEIN"/>
    <property type="match status" value="1"/>
</dbReference>
<dbReference type="PANTHER" id="PTHR12436:SF3">
    <property type="entry name" value="GERMINAL-CENTER ASSOCIATED NUCLEAR PROTEIN"/>
    <property type="match status" value="1"/>
</dbReference>
<feature type="compositionally biased region" description="Low complexity" evidence="1">
    <location>
        <begin position="773"/>
        <end position="787"/>
    </location>
</feature>
<name>D6RQZ0_COPC7</name>
<proteinExistence type="predicted"/>
<dbReference type="GO" id="GO:0070390">
    <property type="term" value="C:transcription export complex 2"/>
    <property type="evidence" value="ECO:0007669"/>
    <property type="project" value="TreeGrafter"/>
</dbReference>
<dbReference type="InterPro" id="IPR045107">
    <property type="entry name" value="SAC3/GANP/THP3"/>
</dbReference>
<feature type="region of interest" description="Disordered" evidence="1">
    <location>
        <begin position="646"/>
        <end position="817"/>
    </location>
</feature>
<dbReference type="RefSeq" id="XP_002910067.1">
    <property type="nucleotide sequence ID" value="XM_002910021.1"/>
</dbReference>
<feature type="compositionally biased region" description="Low complexity" evidence="1">
    <location>
        <begin position="561"/>
        <end position="582"/>
    </location>
</feature>
<feature type="compositionally biased region" description="Polar residues" evidence="1">
    <location>
        <begin position="1430"/>
        <end position="1439"/>
    </location>
</feature>
<feature type="compositionally biased region" description="Polar residues" evidence="1">
    <location>
        <begin position="801"/>
        <end position="817"/>
    </location>
</feature>
<feature type="compositionally biased region" description="Pro residues" evidence="1">
    <location>
        <begin position="646"/>
        <end position="657"/>
    </location>
</feature>
<feature type="compositionally biased region" description="Basic residues" evidence="1">
    <location>
        <begin position="53"/>
        <end position="72"/>
    </location>
</feature>
<comment type="caution">
    <text evidence="3">The sequence shown here is derived from an EMBL/GenBank/DDBJ whole genome shotgun (WGS) entry which is preliminary data.</text>
</comment>
<dbReference type="GO" id="GO:0005737">
    <property type="term" value="C:cytoplasm"/>
    <property type="evidence" value="ECO:0007669"/>
    <property type="project" value="TreeGrafter"/>
</dbReference>
<dbReference type="VEuPathDB" id="FungiDB:CC1G_15787"/>
<feature type="compositionally biased region" description="Polar residues" evidence="1">
    <location>
        <begin position="1449"/>
        <end position="1465"/>
    </location>
</feature>
<feature type="compositionally biased region" description="Basic and acidic residues" evidence="1">
    <location>
        <begin position="890"/>
        <end position="899"/>
    </location>
</feature>